<feature type="transmembrane region" description="Helical" evidence="7">
    <location>
        <begin position="135"/>
        <end position="155"/>
    </location>
</feature>
<feature type="transmembrane region" description="Helical" evidence="7">
    <location>
        <begin position="293"/>
        <end position="313"/>
    </location>
</feature>
<dbReference type="InterPro" id="IPR035906">
    <property type="entry name" value="MetI-like_sf"/>
</dbReference>
<dbReference type="PANTHER" id="PTHR30193:SF18">
    <property type="entry name" value="OSMOPROTECTIVE COMPOUNDS UPTAKE PERMEASE PROTEIN GGTC"/>
    <property type="match status" value="1"/>
</dbReference>
<keyword evidence="2 7" id="KW-0813">Transport</keyword>
<evidence type="ECO:0000259" key="8">
    <source>
        <dbReference type="PROSITE" id="PS50928"/>
    </source>
</evidence>
<gene>
    <name evidence="9" type="primary">aglF_1</name>
    <name evidence="9" type="ORF">Pflav_023640</name>
</gene>
<accession>A0A6F8XQ42</accession>
<evidence type="ECO:0000313" key="10">
    <source>
        <dbReference type="Proteomes" id="UP000502508"/>
    </source>
</evidence>
<dbReference type="InterPro" id="IPR000515">
    <property type="entry name" value="MetI-like"/>
</dbReference>
<evidence type="ECO:0000313" key="9">
    <source>
        <dbReference type="EMBL" id="BCB75954.1"/>
    </source>
</evidence>
<dbReference type="Proteomes" id="UP000502508">
    <property type="component" value="Chromosome"/>
</dbReference>
<keyword evidence="5 7" id="KW-1133">Transmembrane helix</keyword>
<evidence type="ECO:0000256" key="4">
    <source>
        <dbReference type="ARBA" id="ARBA00022692"/>
    </source>
</evidence>
<feature type="domain" description="ABC transmembrane type-1" evidence="8">
    <location>
        <begin position="99"/>
        <end position="314"/>
    </location>
</feature>
<keyword evidence="3" id="KW-1003">Cell membrane</keyword>
<feature type="transmembrane region" description="Helical" evidence="7">
    <location>
        <begin position="192"/>
        <end position="214"/>
    </location>
</feature>
<dbReference type="EMBL" id="AP022870">
    <property type="protein sequence ID" value="BCB75954.1"/>
    <property type="molecule type" value="Genomic_DNA"/>
</dbReference>
<dbReference type="PANTHER" id="PTHR30193">
    <property type="entry name" value="ABC TRANSPORTER PERMEASE PROTEIN"/>
    <property type="match status" value="1"/>
</dbReference>
<dbReference type="KEGG" id="pfla:Pflav_023640"/>
<dbReference type="SUPFAM" id="SSF161098">
    <property type="entry name" value="MetI-like"/>
    <property type="match status" value="1"/>
</dbReference>
<keyword evidence="6 7" id="KW-0472">Membrane</keyword>
<evidence type="ECO:0000256" key="5">
    <source>
        <dbReference type="ARBA" id="ARBA00022989"/>
    </source>
</evidence>
<name>A0A6F8XQ42_9ACTN</name>
<dbReference type="GO" id="GO:0055085">
    <property type="term" value="P:transmembrane transport"/>
    <property type="evidence" value="ECO:0007669"/>
    <property type="project" value="InterPro"/>
</dbReference>
<protein>
    <submittedName>
        <fullName evidence="9">Alpha-glucoside transport system permease protein AglF</fullName>
    </submittedName>
</protein>
<dbReference type="CDD" id="cd06261">
    <property type="entry name" value="TM_PBP2"/>
    <property type="match status" value="1"/>
</dbReference>
<evidence type="ECO:0000256" key="3">
    <source>
        <dbReference type="ARBA" id="ARBA00022475"/>
    </source>
</evidence>
<feature type="transmembrane region" description="Helical" evidence="7">
    <location>
        <begin position="167"/>
        <end position="185"/>
    </location>
</feature>
<keyword evidence="4 7" id="KW-0812">Transmembrane</keyword>
<sequence length="323" mass="34727">MVPTTRVLAALAFTVAVPAFLLGWLWVVGRLEAVLPHRLQRRLVPWLWLAPALVPVGVFLAWPLANTVWLSLRDAGSGAWAGLDNYRYLVTSTEVHTALRNNLLWLVLLTGGCLVTGLLVAVLTDKVRYEAVAKAAVVLPTAIPFVAGAVIWRFMYQYRPPGLPQTGTLNAVLTAAGAAPLAWLVDTRTNNAALIGVGVWMTAGFATVILSAALKALPPDLHEAARIDGAGPWQAFRHVTLPQLRPAVVVTATLVAVSAFKAFDIVYVMTNGNYRTDVIANLMYRQLFVAQDYGRASAIAVLLTLLAAPILVLNARATGRAGR</sequence>
<evidence type="ECO:0000256" key="7">
    <source>
        <dbReference type="RuleBase" id="RU363032"/>
    </source>
</evidence>
<dbReference type="RefSeq" id="WP_173036019.1">
    <property type="nucleotide sequence ID" value="NZ_AP022870.1"/>
</dbReference>
<proteinExistence type="inferred from homology"/>
<organism evidence="9 10">
    <name type="scientific">Phytohabitans flavus</name>
    <dbReference type="NCBI Taxonomy" id="1076124"/>
    <lineage>
        <taxon>Bacteria</taxon>
        <taxon>Bacillati</taxon>
        <taxon>Actinomycetota</taxon>
        <taxon>Actinomycetes</taxon>
        <taxon>Micromonosporales</taxon>
        <taxon>Micromonosporaceae</taxon>
    </lineage>
</organism>
<dbReference type="AlphaFoldDB" id="A0A6F8XQ42"/>
<evidence type="ECO:0000256" key="2">
    <source>
        <dbReference type="ARBA" id="ARBA00022448"/>
    </source>
</evidence>
<feature type="transmembrane region" description="Helical" evidence="7">
    <location>
        <begin position="43"/>
        <end position="65"/>
    </location>
</feature>
<feature type="transmembrane region" description="Helical" evidence="7">
    <location>
        <begin position="103"/>
        <end position="123"/>
    </location>
</feature>
<reference evidence="9 10" key="1">
    <citation type="submission" date="2020-03" db="EMBL/GenBank/DDBJ databases">
        <title>Whole genome shotgun sequence of Phytohabitans flavus NBRC 107702.</title>
        <authorList>
            <person name="Komaki H."/>
            <person name="Tamura T."/>
        </authorList>
    </citation>
    <scope>NUCLEOTIDE SEQUENCE [LARGE SCALE GENOMIC DNA]</scope>
    <source>
        <strain evidence="9 10">NBRC 107702</strain>
    </source>
</reference>
<keyword evidence="10" id="KW-1185">Reference proteome</keyword>
<dbReference type="Gene3D" id="1.10.3720.10">
    <property type="entry name" value="MetI-like"/>
    <property type="match status" value="1"/>
</dbReference>
<dbReference type="PROSITE" id="PS50928">
    <property type="entry name" value="ABC_TM1"/>
    <property type="match status" value="1"/>
</dbReference>
<comment type="similarity">
    <text evidence="7">Belongs to the binding-protein-dependent transport system permease family.</text>
</comment>
<dbReference type="Pfam" id="PF00528">
    <property type="entry name" value="BPD_transp_1"/>
    <property type="match status" value="1"/>
</dbReference>
<comment type="subcellular location">
    <subcellularLocation>
        <location evidence="1 7">Cell membrane</location>
        <topology evidence="1 7">Multi-pass membrane protein</topology>
    </subcellularLocation>
</comment>
<feature type="transmembrane region" description="Helical" evidence="7">
    <location>
        <begin position="6"/>
        <end position="31"/>
    </location>
</feature>
<reference evidence="9 10" key="2">
    <citation type="submission" date="2020-03" db="EMBL/GenBank/DDBJ databases">
        <authorList>
            <person name="Ichikawa N."/>
            <person name="Kimura A."/>
            <person name="Kitahashi Y."/>
            <person name="Uohara A."/>
        </authorList>
    </citation>
    <scope>NUCLEOTIDE SEQUENCE [LARGE SCALE GENOMIC DNA]</scope>
    <source>
        <strain evidence="9 10">NBRC 107702</strain>
    </source>
</reference>
<dbReference type="InterPro" id="IPR051393">
    <property type="entry name" value="ABC_transporter_permease"/>
</dbReference>
<evidence type="ECO:0000256" key="1">
    <source>
        <dbReference type="ARBA" id="ARBA00004651"/>
    </source>
</evidence>
<dbReference type="SUPFAM" id="SSF160964">
    <property type="entry name" value="MalF N-terminal region-like"/>
    <property type="match status" value="1"/>
</dbReference>
<evidence type="ECO:0000256" key="6">
    <source>
        <dbReference type="ARBA" id="ARBA00023136"/>
    </source>
</evidence>
<dbReference type="GO" id="GO:0005886">
    <property type="term" value="C:plasma membrane"/>
    <property type="evidence" value="ECO:0007669"/>
    <property type="project" value="UniProtKB-SubCell"/>
</dbReference>